<dbReference type="Proteomes" id="UP000196560">
    <property type="component" value="Unassembled WGS sequence"/>
</dbReference>
<gene>
    <name evidence="2" type="ORF">B5G21_02975</name>
</gene>
<accession>A0A1Y3UBB7</accession>
<dbReference type="GeneID" id="98653424"/>
<protein>
    <submittedName>
        <fullName evidence="2">Aminoglycoside phosphotransferase</fullName>
    </submittedName>
</protein>
<name>A0A1Y3UBB7_9ACTN</name>
<feature type="domain" description="Aminoglycoside phosphotransferase" evidence="1">
    <location>
        <begin position="22"/>
        <end position="217"/>
    </location>
</feature>
<evidence type="ECO:0000313" key="2">
    <source>
        <dbReference type="EMBL" id="OUN43669.1"/>
    </source>
</evidence>
<comment type="caution">
    <text evidence="2">The sequence shown here is derived from an EMBL/GenBank/DDBJ whole genome shotgun (WGS) entry which is preliminary data.</text>
</comment>
<dbReference type="InterPro" id="IPR011009">
    <property type="entry name" value="Kinase-like_dom_sf"/>
</dbReference>
<dbReference type="AlphaFoldDB" id="A0A1Y3UBB7"/>
<organism evidence="2 3">
    <name type="scientific">Enorma massiliensis</name>
    <dbReference type="NCBI Taxonomy" id="1472761"/>
    <lineage>
        <taxon>Bacteria</taxon>
        <taxon>Bacillati</taxon>
        <taxon>Actinomycetota</taxon>
        <taxon>Coriobacteriia</taxon>
        <taxon>Coriobacteriales</taxon>
        <taxon>Coriobacteriaceae</taxon>
        <taxon>Enorma</taxon>
    </lineage>
</organism>
<evidence type="ECO:0000259" key="1">
    <source>
        <dbReference type="Pfam" id="PF01636"/>
    </source>
</evidence>
<keyword evidence="3" id="KW-1185">Reference proteome</keyword>
<dbReference type="RefSeq" id="WP_019128488.1">
    <property type="nucleotide sequence ID" value="NZ_CALUIC010000001.1"/>
</dbReference>
<keyword evidence="2" id="KW-0808">Transferase</keyword>
<dbReference type="EMBL" id="NFHO01000003">
    <property type="protein sequence ID" value="OUN43669.1"/>
    <property type="molecule type" value="Genomic_DNA"/>
</dbReference>
<dbReference type="STRING" id="1118060.GCA_000311845_01187"/>
<dbReference type="InterPro" id="IPR002575">
    <property type="entry name" value="Aminoglycoside_PTrfase"/>
</dbReference>
<dbReference type="GO" id="GO:0016740">
    <property type="term" value="F:transferase activity"/>
    <property type="evidence" value="ECO:0007669"/>
    <property type="project" value="UniProtKB-KW"/>
</dbReference>
<dbReference type="Pfam" id="PF01636">
    <property type="entry name" value="APH"/>
    <property type="match status" value="1"/>
</dbReference>
<dbReference type="PANTHER" id="PTHR40086:SF1">
    <property type="entry name" value="CELL CYCLE REGULATOR CCRZ"/>
    <property type="match status" value="1"/>
</dbReference>
<dbReference type="eggNOG" id="COG3173">
    <property type="taxonomic scope" value="Bacteria"/>
</dbReference>
<evidence type="ECO:0000313" key="3">
    <source>
        <dbReference type="Proteomes" id="UP000196560"/>
    </source>
</evidence>
<reference evidence="3" key="1">
    <citation type="submission" date="2017-04" db="EMBL/GenBank/DDBJ databases">
        <title>Function of individual gut microbiota members based on whole genome sequencing of pure cultures obtained from chicken caecum.</title>
        <authorList>
            <person name="Medvecky M."/>
            <person name="Cejkova D."/>
            <person name="Polansky O."/>
            <person name="Karasova D."/>
            <person name="Kubasova T."/>
            <person name="Cizek A."/>
            <person name="Rychlik I."/>
        </authorList>
    </citation>
    <scope>NUCLEOTIDE SEQUENCE [LARGE SCALE GENOMIC DNA]</scope>
    <source>
        <strain evidence="3">An70</strain>
    </source>
</reference>
<proteinExistence type="predicted"/>
<dbReference type="SUPFAM" id="SSF56112">
    <property type="entry name" value="Protein kinase-like (PK-like)"/>
    <property type="match status" value="1"/>
</dbReference>
<dbReference type="PANTHER" id="PTHR40086">
    <property type="entry name" value="PHOSPHOTRANSFERASE YTMP-RELATED"/>
    <property type="match status" value="1"/>
</dbReference>
<dbReference type="Gene3D" id="3.90.1200.10">
    <property type="match status" value="1"/>
</dbReference>
<dbReference type="InterPro" id="IPR052077">
    <property type="entry name" value="CcrZ_PhaseVar_Mediator"/>
</dbReference>
<sequence>MILPETKTELVRRGNKVVYDLGDKIAKVFNETKPVSDVFNEALNLARINECGIRSPKALEVTKLEGDEAGWALITTKVPGVTLAEKIEAEPQRFGEYLEQFVDLQIEIHGYTSPLLNRQDDKYARMINSLEAINATTRYNLLERLDGLKKGTAVCHGDFNPSNVIVSEDGTLSVCDWAHATQGAPAADVAMTYLLFSLTSKEQAEAYLDTYCERADMAKQIVRQWLPVIAASELARKRKVNEEFLMSWVDVFDYQ</sequence>